<dbReference type="SUPFAM" id="SSF52980">
    <property type="entry name" value="Restriction endonuclease-like"/>
    <property type="match status" value="1"/>
</dbReference>
<reference evidence="4 5" key="1">
    <citation type="submission" date="2018-02" db="EMBL/GenBank/DDBJ databases">
        <title>Mycoplasma marinum and Mycoplasma todarodis sp. nov., moderately halophilic and psychrotolerant mycoplasmas isolated from cephalopods.</title>
        <authorList>
            <person name="Viver T."/>
        </authorList>
    </citation>
    <scope>NUCLEOTIDE SEQUENCE [LARGE SCALE GENOMIC DNA]</scope>
    <source>
        <strain evidence="4 5">5H</strain>
    </source>
</reference>
<organism evidence="4 5">
    <name type="scientific">Mycoplasma todarodis</name>
    <dbReference type="NCBI Taxonomy" id="1937191"/>
    <lineage>
        <taxon>Bacteria</taxon>
        <taxon>Bacillati</taxon>
        <taxon>Mycoplasmatota</taxon>
        <taxon>Mollicutes</taxon>
        <taxon>Mycoplasmataceae</taxon>
        <taxon>Mycoplasma</taxon>
    </lineage>
</organism>
<dbReference type="InterPro" id="IPR045055">
    <property type="entry name" value="DNA2/NAM7-like"/>
</dbReference>
<dbReference type="InterPro" id="IPR027417">
    <property type="entry name" value="P-loop_NTPase"/>
</dbReference>
<dbReference type="Pfam" id="PF13086">
    <property type="entry name" value="AAA_11"/>
    <property type="match status" value="1"/>
</dbReference>
<evidence type="ECO:0000259" key="2">
    <source>
        <dbReference type="Pfam" id="PF13087"/>
    </source>
</evidence>
<protein>
    <submittedName>
        <fullName evidence="4">Uncharacterized protein</fullName>
    </submittedName>
</protein>
<feature type="domain" description="Restriction endonuclease type II-like" evidence="3">
    <location>
        <begin position="967"/>
        <end position="1065"/>
    </location>
</feature>
<dbReference type="OrthoDB" id="9757917at2"/>
<evidence type="ECO:0000259" key="3">
    <source>
        <dbReference type="Pfam" id="PF18741"/>
    </source>
</evidence>
<keyword evidence="5" id="KW-1185">Reference proteome</keyword>
<dbReference type="InterPro" id="IPR049468">
    <property type="entry name" value="Restrct_endonuc-II-like_dom"/>
</dbReference>
<dbReference type="InterPro" id="IPR011335">
    <property type="entry name" value="Restrct_endonuc-II-like"/>
</dbReference>
<dbReference type="PANTHER" id="PTHR10887">
    <property type="entry name" value="DNA2/NAM7 HELICASE FAMILY"/>
    <property type="match status" value="1"/>
</dbReference>
<dbReference type="Proteomes" id="UP000291072">
    <property type="component" value="Unassembled WGS sequence"/>
</dbReference>
<proteinExistence type="predicted"/>
<comment type="caution">
    <text evidence="4">The sequence shown here is derived from an EMBL/GenBank/DDBJ whole genome shotgun (WGS) entry which is preliminary data.</text>
</comment>
<dbReference type="Pfam" id="PF18741">
    <property type="entry name" value="MTES_1575"/>
    <property type="match status" value="1"/>
</dbReference>
<dbReference type="GO" id="GO:0004386">
    <property type="term" value="F:helicase activity"/>
    <property type="evidence" value="ECO:0007669"/>
    <property type="project" value="InterPro"/>
</dbReference>
<dbReference type="Gene3D" id="3.40.960.10">
    <property type="entry name" value="VSR Endonuclease"/>
    <property type="match status" value="1"/>
</dbReference>
<dbReference type="InterPro" id="IPR041679">
    <property type="entry name" value="DNA2/NAM7-like_C"/>
</dbReference>
<feature type="domain" description="DNA2/NAM7 helicase-like C-terminal" evidence="2">
    <location>
        <begin position="734"/>
        <end position="915"/>
    </location>
</feature>
<dbReference type="SUPFAM" id="SSF52540">
    <property type="entry name" value="P-loop containing nucleoside triphosphate hydrolases"/>
    <property type="match status" value="1"/>
</dbReference>
<evidence type="ECO:0000259" key="1">
    <source>
        <dbReference type="Pfam" id="PF13086"/>
    </source>
</evidence>
<feature type="domain" description="DNA2/NAM7 helicase helicase" evidence="1">
    <location>
        <begin position="352"/>
        <end position="713"/>
    </location>
</feature>
<name>A0A4R0XML8_9MOLU</name>
<accession>A0A4R0XML8</accession>
<dbReference type="PANTHER" id="PTHR10887:SF530">
    <property type="entry name" value="SUPERFAMILY I DNA HELICASES"/>
    <property type="match status" value="1"/>
</dbReference>
<dbReference type="Pfam" id="PF13087">
    <property type="entry name" value="AAA_12"/>
    <property type="match status" value="1"/>
</dbReference>
<dbReference type="Gene3D" id="3.40.50.300">
    <property type="entry name" value="P-loop containing nucleotide triphosphate hydrolases"/>
    <property type="match status" value="2"/>
</dbReference>
<dbReference type="InterPro" id="IPR041677">
    <property type="entry name" value="DNA2/NAM7_AAA_11"/>
</dbReference>
<gene>
    <name evidence="4" type="ORF">C4B25_00450</name>
</gene>
<evidence type="ECO:0000313" key="4">
    <source>
        <dbReference type="EMBL" id="TCG11960.1"/>
    </source>
</evidence>
<sequence length="1072" mass="124597">MTNENKKLFYKALLYNYFMEKYNENEHALVDIDRVLENKPEYKKMLNNLLGIGTRDNATFTSSRTNNFDLESLLTESDYKKVFEGKTFTVEIKSIKDNLTIQALEKTTNSEEFIEVADSQGELISIANRKLLEKNFETNKEKLILKIKKAKNKKVAKWKLFRNKYLDKQVQENSWPLYVGSMFVKVRTYSSKNYAPLLLKKVSIEITPTNKIQIKAMDDFVYINQKLLFLLQNEYKFSLPKLDEETKYSLKEASDIYKESLKDIIEETIEFPGKFEFCAKGDVVNQDLQYAPGILLSILSPAGGGLRDKLLQLIADDQLDEILDIDELKDFKSEVMQKLEEGESIFRINQTDFSQEKAIVGSLKENSIIWGPPGTGKSQVISNIVANILAKDESALITSEKKAALDVIQSRMGKLSKFMFFGLTDKNTNKELFYKPFKEFATITRQATYVDEKDSSTLMNNESWKMLKLKNHLKDEDITSISKVWNELSIEQKEPELLIKNQDLIHNNKDILIALEQGKDIEENLNQMKIKKKGLLFKRYSKNVRGIIKLYKQYNYNANILNAIANVQNIEILNNIDEYKIIEKGYQNSRSNFKSDEDYLEALLAYKFREKMLILEKESPEKKKAVKSFLRACDSAWSRPYRFVNKHKNIIHEIYNVFVSTPQTLASIIDMDRRYHYAIFDEASQMHVEKGIPYISMADISIIAGDNQQMRPTSWMVTRDNSIQEEETEVDAESILDLAYRKGLTSREYMLTKNYRSKSSDLMMFSSKEFYKGELDVIDNKDFINEESIEVYDVNGKWETRANELEAKSALNYLLEVQDEYKSIILLTLNSSQKQFVESMIYNVPEYSEIPELLKEGKVYLRNLENIQGDEADLVIVSVAYDKHARLGSTYVARPEGKNALNVAISRAVEKMVVFKSIKPEEVNLSGNNDSMRIFKEWLVYLELQKSNRRTYLLDSNKESEQFDSEFEEDVYDYLINNLEIPKSCFIETQFSIGSYKVDIVIKDSETGEFKLGIEVDGYRYHSGFEKMTKDIERQRFIEAKGYPIYRITELNWKTSKDIEVENIKTIIVNIH</sequence>
<dbReference type="EMBL" id="PSZP01000002">
    <property type="protein sequence ID" value="TCG11960.1"/>
    <property type="molecule type" value="Genomic_DNA"/>
</dbReference>
<dbReference type="AlphaFoldDB" id="A0A4R0XML8"/>
<evidence type="ECO:0000313" key="5">
    <source>
        <dbReference type="Proteomes" id="UP000291072"/>
    </source>
</evidence>